<evidence type="ECO:0000313" key="9">
    <source>
        <dbReference type="Proteomes" id="UP001152561"/>
    </source>
</evidence>
<accession>A0A9Q1M100</accession>
<feature type="compositionally biased region" description="Basic and acidic residues" evidence="6">
    <location>
        <begin position="178"/>
        <end position="189"/>
    </location>
</feature>
<dbReference type="SUPFAM" id="SSF50891">
    <property type="entry name" value="Cyclophilin-like"/>
    <property type="match status" value="1"/>
</dbReference>
<dbReference type="EMBL" id="JAJAGQ010000012">
    <property type="protein sequence ID" value="KAJ8547569.1"/>
    <property type="molecule type" value="Genomic_DNA"/>
</dbReference>
<dbReference type="Pfam" id="PF00160">
    <property type="entry name" value="Pro_isomerase"/>
    <property type="match status" value="1"/>
</dbReference>
<dbReference type="EC" id="5.2.1.8" evidence="3"/>
<feature type="compositionally biased region" description="Low complexity" evidence="6">
    <location>
        <begin position="251"/>
        <end position="260"/>
    </location>
</feature>
<keyword evidence="5" id="KW-0413">Isomerase</keyword>
<dbReference type="InterPro" id="IPR002130">
    <property type="entry name" value="Cyclophilin-type_PPIase_dom"/>
</dbReference>
<reference evidence="9" key="1">
    <citation type="journal article" date="2023" name="Proc. Natl. Acad. Sci. U.S.A.">
        <title>Genomic and structural basis for evolution of tropane alkaloid biosynthesis.</title>
        <authorList>
            <person name="Wanga Y.-J."/>
            <person name="Taina T."/>
            <person name="Yua J.-Y."/>
            <person name="Lia J."/>
            <person name="Xua B."/>
            <person name="Chenc J."/>
            <person name="D'Auriad J.C."/>
            <person name="Huanga J.-P."/>
            <person name="Huanga S.-X."/>
        </authorList>
    </citation>
    <scope>NUCLEOTIDE SEQUENCE [LARGE SCALE GENOMIC DNA]</scope>
    <source>
        <strain evidence="9">cv. KIB-2019</strain>
    </source>
</reference>
<dbReference type="PROSITE" id="PS00170">
    <property type="entry name" value="CSA_PPIASE_1"/>
    <property type="match status" value="1"/>
</dbReference>
<sequence>MSKKKNPLVFLDVSIDGKPAERIVIELFADVVPRTAENFRSLCTGEKGAGETTGKPLHYKGCLFHRVIKEFMAQGGDFSKGNGTGGESIYGGKFADENFEVDHTEGGLLSMANSGPNTNGSQFFITFKRTPHLDGKHVVFGKVVKGMDFVKKIEQLGTINGKPSGLVKIVDCGEMSERKSNDTTKAEKGKNKKSARALSSDDDSDSEEKGRHKASTNRKKKKKRRYSSSDSYSSETDTDSSSDSDSDSKLDSYSSSSSGDGRSKKRKRSTKKERSRHGKKKDRKRTKRRVHPSKRSRRKWSSDSSSDTDSLSMSSSSSSSDDENGKPNNSARKGLGKKSSIPLEGQVVLKQQQNLEEGEISKNGKLANNGHGGNVQTGRTLATIYESDNSSRSRSATPSPKGKPSPSRRSSRSMSPAKVPDRLDQNDGSLQIESKERSFSKSPSQKDTQPSRSSPGRDLSGNRSPDGTSKRVRKGRGFTDRYSFARRYRTPSPERAPYRPYYQGGRNIQGNRDRYSSYRSYSGRSPQGRNGRSPRGRSPPRYRRRSRNRSVSHSPRRRSRSRSRSRSPREKRQISDRLKSRLGPRVDDQRSPTRRSVSRSRSRDSATPRCPDAATRKHSREPSGDRKSANLFIPYPSLLNTTPTTYLDVGNPSFPNSFGCGEENIEDEQEKDAANGEAEAENSTGDIENSSSKEGVVNESNSELSDDYRSDVYEELREVREDLREYKKNKVVNVVAKEKIYGFLALSRRKYTKPPVPPRPKATTKVNASQKSSTVSTKKVVFWHSRSIYKHGRGAGVSTRREELLDKVSLCLSLDTSVLIKE</sequence>
<feature type="compositionally biased region" description="Low complexity" evidence="6">
    <location>
        <begin position="302"/>
        <end position="319"/>
    </location>
</feature>
<dbReference type="Gene3D" id="2.40.100.10">
    <property type="entry name" value="Cyclophilin-like"/>
    <property type="match status" value="1"/>
</dbReference>
<feature type="compositionally biased region" description="Basic and acidic residues" evidence="6">
    <location>
        <begin position="567"/>
        <end position="591"/>
    </location>
</feature>
<dbReference type="PROSITE" id="PS50072">
    <property type="entry name" value="CSA_PPIASE_2"/>
    <property type="match status" value="1"/>
</dbReference>
<feature type="compositionally biased region" description="Basic residues" evidence="6">
    <location>
        <begin position="532"/>
        <end position="566"/>
    </location>
</feature>
<evidence type="ECO:0000256" key="5">
    <source>
        <dbReference type="ARBA" id="ARBA00023235"/>
    </source>
</evidence>
<feature type="compositionally biased region" description="Basic residues" evidence="6">
    <location>
        <begin position="211"/>
        <end position="226"/>
    </location>
</feature>
<dbReference type="PANTHER" id="PTHR11071">
    <property type="entry name" value="PEPTIDYL-PROLYL CIS-TRANS ISOMERASE"/>
    <property type="match status" value="1"/>
</dbReference>
<gene>
    <name evidence="8" type="ORF">K7X08_011155</name>
</gene>
<dbReference type="AlphaFoldDB" id="A0A9Q1M100"/>
<evidence type="ECO:0000256" key="6">
    <source>
        <dbReference type="SAM" id="MobiDB-lite"/>
    </source>
</evidence>
<dbReference type="FunFam" id="2.40.100.10:FF:000022">
    <property type="entry name" value="Peptidyl-prolyl cis-trans isomerase CYP95"/>
    <property type="match status" value="1"/>
</dbReference>
<feature type="compositionally biased region" description="Polar residues" evidence="6">
    <location>
        <begin position="376"/>
        <end position="397"/>
    </location>
</feature>
<feature type="compositionally biased region" description="Basic residues" evidence="6">
    <location>
        <begin position="263"/>
        <end position="299"/>
    </location>
</feature>
<feature type="compositionally biased region" description="Polar residues" evidence="6">
    <location>
        <begin position="440"/>
        <end position="454"/>
    </location>
</feature>
<comment type="caution">
    <text evidence="8">The sequence shown here is derived from an EMBL/GenBank/DDBJ whole genome shotgun (WGS) entry which is preliminary data.</text>
</comment>
<dbReference type="PANTHER" id="PTHR11071:SF447">
    <property type="entry name" value="PEPTIDYL-PROLYL CIS-TRANS ISOMERASE CYP63"/>
    <property type="match status" value="1"/>
</dbReference>
<dbReference type="CDD" id="cd01926">
    <property type="entry name" value="cyclophilin_ABH_like"/>
    <property type="match status" value="1"/>
</dbReference>
<evidence type="ECO:0000313" key="8">
    <source>
        <dbReference type="EMBL" id="KAJ8547569.1"/>
    </source>
</evidence>
<dbReference type="PRINTS" id="PR00153">
    <property type="entry name" value="CSAPPISMRASE"/>
</dbReference>
<comment type="similarity">
    <text evidence="2">Belongs to the cyclophilin-type PPIase family.</text>
</comment>
<keyword evidence="9" id="KW-1185">Reference proteome</keyword>
<feature type="compositionally biased region" description="Low complexity" evidence="6">
    <location>
        <begin position="398"/>
        <end position="418"/>
    </location>
</feature>
<feature type="region of interest" description="Disordered" evidence="6">
    <location>
        <begin position="178"/>
        <end position="631"/>
    </location>
</feature>
<dbReference type="GO" id="GO:0003755">
    <property type="term" value="F:peptidyl-prolyl cis-trans isomerase activity"/>
    <property type="evidence" value="ECO:0007669"/>
    <property type="project" value="UniProtKB-KW"/>
</dbReference>
<evidence type="ECO:0000256" key="3">
    <source>
        <dbReference type="ARBA" id="ARBA00013194"/>
    </source>
</evidence>
<evidence type="ECO:0000256" key="2">
    <source>
        <dbReference type="ARBA" id="ARBA00007365"/>
    </source>
</evidence>
<dbReference type="GO" id="GO:0005737">
    <property type="term" value="C:cytoplasm"/>
    <property type="evidence" value="ECO:0007669"/>
    <property type="project" value="TreeGrafter"/>
</dbReference>
<dbReference type="GO" id="GO:0006457">
    <property type="term" value="P:protein folding"/>
    <property type="evidence" value="ECO:0007669"/>
    <property type="project" value="InterPro"/>
</dbReference>
<feature type="region of interest" description="Disordered" evidence="6">
    <location>
        <begin position="653"/>
        <end position="706"/>
    </location>
</feature>
<evidence type="ECO:0000259" key="7">
    <source>
        <dbReference type="PROSITE" id="PS50072"/>
    </source>
</evidence>
<feature type="compositionally biased region" description="Polar residues" evidence="6">
    <location>
        <begin position="681"/>
        <end position="703"/>
    </location>
</feature>
<feature type="compositionally biased region" description="Low complexity" evidence="6">
    <location>
        <begin position="517"/>
        <end position="531"/>
    </location>
</feature>
<evidence type="ECO:0000256" key="1">
    <source>
        <dbReference type="ARBA" id="ARBA00000971"/>
    </source>
</evidence>
<feature type="compositionally biased region" description="Acidic residues" evidence="6">
    <location>
        <begin position="236"/>
        <end position="245"/>
    </location>
</feature>
<dbReference type="InterPro" id="IPR029000">
    <property type="entry name" value="Cyclophilin-like_dom_sf"/>
</dbReference>
<name>A0A9Q1M100_9SOLA</name>
<keyword evidence="4" id="KW-0697">Rotamase</keyword>
<comment type="catalytic activity">
    <reaction evidence="1">
        <text>[protein]-peptidylproline (omega=180) = [protein]-peptidylproline (omega=0)</text>
        <dbReference type="Rhea" id="RHEA:16237"/>
        <dbReference type="Rhea" id="RHEA-COMP:10747"/>
        <dbReference type="Rhea" id="RHEA-COMP:10748"/>
        <dbReference type="ChEBI" id="CHEBI:83833"/>
        <dbReference type="ChEBI" id="CHEBI:83834"/>
        <dbReference type="EC" id="5.2.1.8"/>
    </reaction>
</comment>
<dbReference type="OrthoDB" id="1933488at2759"/>
<proteinExistence type="inferred from homology"/>
<dbReference type="GO" id="GO:0016018">
    <property type="term" value="F:cyclosporin A binding"/>
    <property type="evidence" value="ECO:0007669"/>
    <property type="project" value="TreeGrafter"/>
</dbReference>
<dbReference type="InterPro" id="IPR020892">
    <property type="entry name" value="Cyclophilin-type_PPIase_CS"/>
</dbReference>
<dbReference type="Proteomes" id="UP001152561">
    <property type="component" value="Unassembled WGS sequence"/>
</dbReference>
<protein>
    <recommendedName>
        <fullName evidence="3">peptidylprolyl isomerase</fullName>
        <ecNumber evidence="3">5.2.1.8</ecNumber>
    </recommendedName>
</protein>
<feature type="domain" description="PPIase cyclophilin-type" evidence="7">
    <location>
        <begin position="10"/>
        <end position="174"/>
    </location>
</feature>
<evidence type="ECO:0000256" key="4">
    <source>
        <dbReference type="ARBA" id="ARBA00023110"/>
    </source>
</evidence>
<organism evidence="8 9">
    <name type="scientific">Anisodus acutangulus</name>
    <dbReference type="NCBI Taxonomy" id="402998"/>
    <lineage>
        <taxon>Eukaryota</taxon>
        <taxon>Viridiplantae</taxon>
        <taxon>Streptophyta</taxon>
        <taxon>Embryophyta</taxon>
        <taxon>Tracheophyta</taxon>
        <taxon>Spermatophyta</taxon>
        <taxon>Magnoliopsida</taxon>
        <taxon>eudicotyledons</taxon>
        <taxon>Gunneridae</taxon>
        <taxon>Pentapetalae</taxon>
        <taxon>asterids</taxon>
        <taxon>lamiids</taxon>
        <taxon>Solanales</taxon>
        <taxon>Solanaceae</taxon>
        <taxon>Solanoideae</taxon>
        <taxon>Hyoscyameae</taxon>
        <taxon>Anisodus</taxon>
    </lineage>
</organism>